<accession>A0A0C9WWL7</accession>
<evidence type="ECO:0000256" key="1">
    <source>
        <dbReference type="SAM" id="MobiDB-lite"/>
    </source>
</evidence>
<keyword evidence="3" id="KW-1185">Reference proteome</keyword>
<reference evidence="3" key="2">
    <citation type="submission" date="2015-01" db="EMBL/GenBank/DDBJ databases">
        <title>Evolutionary Origins and Diversification of the Mycorrhizal Mutualists.</title>
        <authorList>
            <consortium name="DOE Joint Genome Institute"/>
            <consortium name="Mycorrhizal Genomics Consortium"/>
            <person name="Kohler A."/>
            <person name="Kuo A."/>
            <person name="Nagy L.G."/>
            <person name="Floudas D."/>
            <person name="Copeland A."/>
            <person name="Barry K.W."/>
            <person name="Cichocki N."/>
            <person name="Veneault-Fourrey C."/>
            <person name="LaButti K."/>
            <person name="Lindquist E.A."/>
            <person name="Lipzen A."/>
            <person name="Lundell T."/>
            <person name="Morin E."/>
            <person name="Murat C."/>
            <person name="Riley R."/>
            <person name="Ohm R."/>
            <person name="Sun H."/>
            <person name="Tunlid A."/>
            <person name="Henrissat B."/>
            <person name="Grigoriev I.V."/>
            <person name="Hibbett D.S."/>
            <person name="Martin F."/>
        </authorList>
    </citation>
    <scope>NUCLEOTIDE SEQUENCE [LARGE SCALE GENOMIC DNA]</scope>
    <source>
        <strain evidence="3">LaAM-08-1</strain>
    </source>
</reference>
<organism evidence="2 3">
    <name type="scientific">Laccaria amethystina LaAM-08-1</name>
    <dbReference type="NCBI Taxonomy" id="1095629"/>
    <lineage>
        <taxon>Eukaryota</taxon>
        <taxon>Fungi</taxon>
        <taxon>Dikarya</taxon>
        <taxon>Basidiomycota</taxon>
        <taxon>Agaricomycotina</taxon>
        <taxon>Agaricomycetes</taxon>
        <taxon>Agaricomycetidae</taxon>
        <taxon>Agaricales</taxon>
        <taxon>Agaricineae</taxon>
        <taxon>Hydnangiaceae</taxon>
        <taxon>Laccaria</taxon>
    </lineage>
</organism>
<dbReference type="OrthoDB" id="2995174at2759"/>
<gene>
    <name evidence="2" type="ORF">K443DRAFT_613953</name>
</gene>
<proteinExistence type="predicted"/>
<sequence>MSQLHQEHPAPAPGQTSSDGRGGSDTVKRTTKVPRYLYYRLYTKDGPITSNNPIYANDPFLSRTLTKFITPPHTALSVKNHICSV</sequence>
<dbReference type="AlphaFoldDB" id="A0A0C9WWL7"/>
<name>A0A0C9WWL7_9AGAR</name>
<reference evidence="2 3" key="1">
    <citation type="submission" date="2014-04" db="EMBL/GenBank/DDBJ databases">
        <authorList>
            <consortium name="DOE Joint Genome Institute"/>
            <person name="Kuo A."/>
            <person name="Kohler A."/>
            <person name="Nagy L.G."/>
            <person name="Floudas D."/>
            <person name="Copeland A."/>
            <person name="Barry K.W."/>
            <person name="Cichocki N."/>
            <person name="Veneault-Fourrey C."/>
            <person name="LaButti K."/>
            <person name="Lindquist E.A."/>
            <person name="Lipzen A."/>
            <person name="Lundell T."/>
            <person name="Morin E."/>
            <person name="Murat C."/>
            <person name="Sun H."/>
            <person name="Tunlid A."/>
            <person name="Henrissat B."/>
            <person name="Grigoriev I.V."/>
            <person name="Hibbett D.S."/>
            <person name="Martin F."/>
            <person name="Nordberg H.P."/>
            <person name="Cantor M.N."/>
            <person name="Hua S.X."/>
        </authorList>
    </citation>
    <scope>NUCLEOTIDE SEQUENCE [LARGE SCALE GENOMIC DNA]</scope>
    <source>
        <strain evidence="2 3">LaAM-08-1</strain>
    </source>
</reference>
<protein>
    <submittedName>
        <fullName evidence="2">Uncharacterized protein</fullName>
    </submittedName>
</protein>
<evidence type="ECO:0000313" key="2">
    <source>
        <dbReference type="EMBL" id="KIJ89716.1"/>
    </source>
</evidence>
<feature type="region of interest" description="Disordered" evidence="1">
    <location>
        <begin position="1"/>
        <end position="29"/>
    </location>
</feature>
<dbReference type="HOGENOM" id="CLU_2512997_0_0_1"/>
<dbReference type="Proteomes" id="UP000054477">
    <property type="component" value="Unassembled WGS sequence"/>
</dbReference>
<dbReference type="EMBL" id="KN839481">
    <property type="protein sequence ID" value="KIJ89716.1"/>
    <property type="molecule type" value="Genomic_DNA"/>
</dbReference>
<evidence type="ECO:0000313" key="3">
    <source>
        <dbReference type="Proteomes" id="UP000054477"/>
    </source>
</evidence>